<gene>
    <name evidence="1" type="ORF">SNOG_11064</name>
</gene>
<dbReference type="EMBL" id="CH445342">
    <property type="protein sequence ID" value="EAT81563.1"/>
    <property type="molecule type" value="Genomic_DNA"/>
</dbReference>
<dbReference type="RefSeq" id="XP_001801316.1">
    <property type="nucleotide sequence ID" value="XM_001801264.1"/>
</dbReference>
<dbReference type="InParanoid" id="Q0UB00"/>
<name>Q0UB00_PHANO</name>
<evidence type="ECO:0000313" key="1">
    <source>
        <dbReference type="EMBL" id="EAT81563.1"/>
    </source>
</evidence>
<accession>Q0UB00</accession>
<reference evidence="2" key="1">
    <citation type="journal article" date="2007" name="Plant Cell">
        <title>Dothideomycete-plant interactions illuminated by genome sequencing and EST analysis of the wheat pathogen Stagonospora nodorum.</title>
        <authorList>
            <person name="Hane J.K."/>
            <person name="Lowe R.G."/>
            <person name="Solomon P.S."/>
            <person name="Tan K.C."/>
            <person name="Schoch C.L."/>
            <person name="Spatafora J.W."/>
            <person name="Crous P.W."/>
            <person name="Kodira C."/>
            <person name="Birren B.W."/>
            <person name="Galagan J.E."/>
            <person name="Torriani S.F."/>
            <person name="McDonald B.A."/>
            <person name="Oliver R.P."/>
        </authorList>
    </citation>
    <scope>NUCLEOTIDE SEQUENCE [LARGE SCALE GENOMIC DNA]</scope>
    <source>
        <strain evidence="2">SN15 / ATCC MYA-4574 / FGSC 10173</strain>
    </source>
</reference>
<dbReference type="Proteomes" id="UP000001055">
    <property type="component" value="Unassembled WGS sequence"/>
</dbReference>
<proteinExistence type="predicted"/>
<dbReference type="KEGG" id="pno:SNOG_11064"/>
<evidence type="ECO:0000313" key="2">
    <source>
        <dbReference type="Proteomes" id="UP000001055"/>
    </source>
</evidence>
<protein>
    <submittedName>
        <fullName evidence="1">Uncharacterized protein</fullName>
    </submittedName>
</protein>
<dbReference type="GeneID" id="5978224"/>
<sequence length="42" mass="4567">MEVFAQIAKNIRATGIGSKDKVVGKQVWSRPTSRTSKLYASG</sequence>
<dbReference type="AlphaFoldDB" id="Q0UB00"/>
<organism evidence="1 2">
    <name type="scientific">Phaeosphaeria nodorum (strain SN15 / ATCC MYA-4574 / FGSC 10173)</name>
    <name type="common">Glume blotch fungus</name>
    <name type="synonym">Parastagonospora nodorum</name>
    <dbReference type="NCBI Taxonomy" id="321614"/>
    <lineage>
        <taxon>Eukaryota</taxon>
        <taxon>Fungi</taxon>
        <taxon>Dikarya</taxon>
        <taxon>Ascomycota</taxon>
        <taxon>Pezizomycotina</taxon>
        <taxon>Dothideomycetes</taxon>
        <taxon>Pleosporomycetidae</taxon>
        <taxon>Pleosporales</taxon>
        <taxon>Pleosporineae</taxon>
        <taxon>Phaeosphaeriaceae</taxon>
        <taxon>Parastagonospora</taxon>
    </lineage>
</organism>